<name>A0A382EAR9_9ZZZZ</name>
<gene>
    <name evidence="1" type="ORF">METZ01_LOCUS199915</name>
</gene>
<protein>
    <recommendedName>
        <fullName evidence="2">DUF2911 domain-containing protein</fullName>
    </recommendedName>
</protein>
<organism evidence="1">
    <name type="scientific">marine metagenome</name>
    <dbReference type="NCBI Taxonomy" id="408172"/>
    <lineage>
        <taxon>unclassified sequences</taxon>
        <taxon>metagenomes</taxon>
        <taxon>ecological metagenomes</taxon>
    </lineage>
</organism>
<dbReference type="Pfam" id="PF11138">
    <property type="entry name" value="DUF2911"/>
    <property type="match status" value="1"/>
</dbReference>
<dbReference type="InterPro" id="IPR021314">
    <property type="entry name" value="DUF2911"/>
</dbReference>
<dbReference type="AlphaFoldDB" id="A0A382EAR9"/>
<dbReference type="EMBL" id="UINC01043267">
    <property type="protein sequence ID" value="SVB47061.1"/>
    <property type="molecule type" value="Genomic_DNA"/>
</dbReference>
<evidence type="ECO:0000313" key="1">
    <source>
        <dbReference type="EMBL" id="SVB47061.1"/>
    </source>
</evidence>
<proteinExistence type="predicted"/>
<reference evidence="1" key="1">
    <citation type="submission" date="2018-05" db="EMBL/GenBank/DDBJ databases">
        <authorList>
            <person name="Lanie J.A."/>
            <person name="Ng W.-L."/>
            <person name="Kazmierczak K.M."/>
            <person name="Andrzejewski T.M."/>
            <person name="Davidsen T.M."/>
            <person name="Wayne K.J."/>
            <person name="Tettelin H."/>
            <person name="Glass J.I."/>
            <person name="Rusch D."/>
            <person name="Podicherti R."/>
            <person name="Tsui H.-C.T."/>
            <person name="Winkler M.E."/>
        </authorList>
    </citation>
    <scope>NUCLEOTIDE SEQUENCE</scope>
</reference>
<sequence>MVFVTVACGVDTADEATDAPAEMVATTALDCVVMADTEGRPSPLQEVRFTYEGGEGLLCYGAPSARGREIMGGLVPFGELWRGGADEPTTLHLSAPATLGGIALDGGSYSLYTIPGEGDWEFFVNSNFERWGIPIDADVRSTEIGSFTAGARTTDEMVETLLYQHMEGHLMLSWENVHVHLPFGT</sequence>
<accession>A0A382EAR9</accession>
<evidence type="ECO:0008006" key="2">
    <source>
        <dbReference type="Google" id="ProtNLM"/>
    </source>
</evidence>